<evidence type="ECO:0000313" key="3">
    <source>
        <dbReference type="Proteomes" id="UP000193303"/>
    </source>
</evidence>
<feature type="transmembrane region" description="Helical" evidence="1">
    <location>
        <begin position="22"/>
        <end position="46"/>
    </location>
</feature>
<protein>
    <submittedName>
        <fullName evidence="2">Uncharacterized protein</fullName>
    </submittedName>
</protein>
<keyword evidence="1" id="KW-0472">Membrane</keyword>
<evidence type="ECO:0000256" key="1">
    <source>
        <dbReference type="SAM" id="Phobius"/>
    </source>
</evidence>
<dbReference type="Proteomes" id="UP000193303">
    <property type="component" value="Unassembled WGS sequence"/>
</dbReference>
<accession>A0A1X3DI97</accession>
<dbReference type="AlphaFoldDB" id="A0A1X3DI97"/>
<comment type="caution">
    <text evidence="2">The sequence shown here is derived from an EMBL/GenBank/DDBJ whole genome shotgun (WGS) entry which is preliminary data.</text>
</comment>
<keyword evidence="1" id="KW-1133">Transmembrane helix</keyword>
<dbReference type="RefSeq" id="WP_085359190.1">
    <property type="nucleotide sequence ID" value="NZ_MTAB01000011.1"/>
</dbReference>
<gene>
    <name evidence="2" type="ORF">BV912_06180</name>
</gene>
<organism evidence="2 3">
    <name type="scientific">Neisseria dumasiana</name>
    <dbReference type="NCBI Taxonomy" id="1931275"/>
    <lineage>
        <taxon>Bacteria</taxon>
        <taxon>Pseudomonadati</taxon>
        <taxon>Pseudomonadota</taxon>
        <taxon>Betaproteobacteria</taxon>
        <taxon>Neisseriales</taxon>
        <taxon>Neisseriaceae</taxon>
        <taxon>Neisseria</taxon>
    </lineage>
</organism>
<proteinExistence type="predicted"/>
<name>A0A1X3DI97_9NEIS</name>
<feature type="transmembrane region" description="Helical" evidence="1">
    <location>
        <begin position="117"/>
        <end position="134"/>
    </location>
</feature>
<feature type="transmembrane region" description="Helical" evidence="1">
    <location>
        <begin position="93"/>
        <end position="111"/>
    </location>
</feature>
<dbReference type="OrthoDB" id="9902132at2"/>
<feature type="transmembrane region" description="Helical" evidence="1">
    <location>
        <begin position="58"/>
        <end position="81"/>
    </location>
</feature>
<evidence type="ECO:0000313" key="2">
    <source>
        <dbReference type="EMBL" id="OSI21641.1"/>
    </source>
</evidence>
<dbReference type="EMBL" id="MTAB01000011">
    <property type="protein sequence ID" value="OSI21641.1"/>
    <property type="molecule type" value="Genomic_DNA"/>
</dbReference>
<sequence length="151" mass="16752">MEQASCQDHQEIVPDKLNYLPLLWPMCLFGGPIGAIGVMLVISIVGLGSYKEWFDFSVVYILILGWIIGFIPSLLTWFMVYTFRLHRGRKGSLLMALFGGLVSLVFGRLFFGPYGVIVLGLAGLLSAAVLSAFLPKHTLVFTEMPNHESKN</sequence>
<reference evidence="3" key="1">
    <citation type="submission" date="2017-01" db="EMBL/GenBank/DDBJ databases">
        <authorList>
            <person name="Mah S.A."/>
            <person name="Swanson W.J."/>
            <person name="Moy G.W."/>
            <person name="Vacquier V.D."/>
        </authorList>
    </citation>
    <scope>NUCLEOTIDE SEQUENCE [LARGE SCALE GENOMIC DNA]</scope>
    <source>
        <strain evidence="3">124861</strain>
    </source>
</reference>
<keyword evidence="1" id="KW-0812">Transmembrane</keyword>